<dbReference type="EMBL" id="QUSX01000002">
    <property type="protein sequence ID" value="RRQ48288.1"/>
    <property type="molecule type" value="Genomic_DNA"/>
</dbReference>
<organism evidence="2 3">
    <name type="scientific">Maribacter algicola</name>
    <dbReference type="NCBI Taxonomy" id="2498892"/>
    <lineage>
        <taxon>Bacteria</taxon>
        <taxon>Pseudomonadati</taxon>
        <taxon>Bacteroidota</taxon>
        <taxon>Flavobacteriia</taxon>
        <taxon>Flavobacteriales</taxon>
        <taxon>Flavobacteriaceae</taxon>
        <taxon>Maribacter</taxon>
    </lineage>
</organism>
<dbReference type="AlphaFoldDB" id="A0A426RH40"/>
<dbReference type="Gene3D" id="1.20.120.450">
    <property type="entry name" value="dinb family like domain"/>
    <property type="match status" value="1"/>
</dbReference>
<accession>A0A426RH40</accession>
<dbReference type="Pfam" id="PF12867">
    <property type="entry name" value="DinB_2"/>
    <property type="match status" value="1"/>
</dbReference>
<reference evidence="3" key="2">
    <citation type="submission" date="2018-12" db="EMBL/GenBank/DDBJ databases">
        <title>Maribacter lutimaris sp. nov., isolated from marine sediment.</title>
        <authorList>
            <person name="Kim K.K."/>
        </authorList>
    </citation>
    <scope>NUCLEOTIDE SEQUENCE [LARGE SCALE GENOMIC DNA]</scope>
    <source>
        <strain evidence="3">PoM-212</strain>
    </source>
</reference>
<dbReference type="OrthoDB" id="119432at2"/>
<sequence length="217" mass="25109">MKLKPNIKRRLLLGWLGLSPLTLLATKMPKLEKEDSSIANILINRWEKSKSYTLSVLDTMPLEDLEFRPSPAQMSFAQHFLHIGYTNNMFIGVLKDEKTYADFNTLKEAPFFLEMPDPLSVFNADSLQKRSPEQNKELIVAYLHETYDFVLTNLKELSDAFLKKGKDKVKPWYLEGHTHLDLILRAENHTVHHRAQAISYLRMKGIQPPGYSKHNTL</sequence>
<comment type="caution">
    <text evidence="2">The sequence shown here is derived from an EMBL/GenBank/DDBJ whole genome shotgun (WGS) entry which is preliminary data.</text>
</comment>
<dbReference type="InterPro" id="IPR034660">
    <property type="entry name" value="DinB/YfiT-like"/>
</dbReference>
<protein>
    <submittedName>
        <fullName evidence="2">DinB family protein</fullName>
    </submittedName>
</protein>
<name>A0A426RH40_9FLAO</name>
<dbReference type="RefSeq" id="WP_125223009.1">
    <property type="nucleotide sequence ID" value="NZ_QUSX01000002.1"/>
</dbReference>
<dbReference type="Proteomes" id="UP000286990">
    <property type="component" value="Unassembled WGS sequence"/>
</dbReference>
<evidence type="ECO:0000313" key="2">
    <source>
        <dbReference type="EMBL" id="RRQ48288.1"/>
    </source>
</evidence>
<feature type="domain" description="DinB-like" evidence="1">
    <location>
        <begin position="46"/>
        <end position="197"/>
    </location>
</feature>
<evidence type="ECO:0000259" key="1">
    <source>
        <dbReference type="Pfam" id="PF12867"/>
    </source>
</evidence>
<keyword evidence="3" id="KW-1185">Reference proteome</keyword>
<evidence type="ECO:0000313" key="3">
    <source>
        <dbReference type="Proteomes" id="UP000286990"/>
    </source>
</evidence>
<reference evidence="3" key="1">
    <citation type="submission" date="2018-08" db="EMBL/GenBank/DDBJ databases">
        <authorList>
            <person name="Khan S.A."/>
            <person name="J S.E."/>
        </authorList>
    </citation>
    <scope>NUCLEOTIDE SEQUENCE [LARGE SCALE GENOMIC DNA]</scope>
    <source>
        <strain evidence="3">PoM-212</strain>
    </source>
</reference>
<dbReference type="InterPro" id="IPR024775">
    <property type="entry name" value="DinB-like"/>
</dbReference>
<proteinExistence type="predicted"/>
<gene>
    <name evidence="2" type="ORF">DZC72_11245</name>
</gene>
<dbReference type="SUPFAM" id="SSF109854">
    <property type="entry name" value="DinB/YfiT-like putative metalloenzymes"/>
    <property type="match status" value="1"/>
</dbReference>